<comment type="caution">
    <text evidence="1">The sequence shown here is derived from an EMBL/GenBank/DDBJ whole genome shotgun (WGS) entry which is preliminary data.</text>
</comment>
<sequence length="620" mass="69523">MKAIKRKSGKTITYYMTRKAERAKNNPSYSNLPLRQHDESSQMAENIEAESDEEEREFLQESWGINGRSCWFKIDSIRCPWSFPVDLMHVLYENIMPQLLALWQGTYKPQQTLGNAKAKHSDDFVLPKFVWTTMCREVELSNHTTPVQIAPSVGHLVTKTHWTAETHSYFLMFLGPILLRHRLPDRYYDHFISLSEIAKRLTLQEIEKNQLPSLRRDIVRWLQGFERLYYRFDTKFMPFSTAPIQAMLHVVDCIEWQGPMCHYWCFPIERYGGWLKRWVGENNKDTVLALSNRIVKEEQAGQLAFRCNFDNLQTTQAWVDKMDGKPKGHEAFHGLERPMNPDFEPQSFREKEAVGWLMPHEYTAAVALHLETYKYTDEVYHQGTLKRIHPSELGETLFLGWRSYRSHSDAGSQRYRRGWRQGDDPKSDTVLAKRQETHAEGEGASSTAIPTETTSSFEASLPAASPVGETTVTGTLSVSTITDALGEIVPPAITLSYASLSSEVDSASVTATSTSASPAVPTEDIVPSTSKVLAPIINVAESTALRASSNTVASPVSVDTSGPVQPATQLIGTTGTATITQTARTTIKPFLVNAGMVARVASAPFVAVAGVMVTTLVFYL</sequence>
<proteinExistence type="predicted"/>
<dbReference type="Proteomes" id="UP001230649">
    <property type="component" value="Unassembled WGS sequence"/>
</dbReference>
<name>A0ACC2WFS4_9TREE</name>
<dbReference type="EMBL" id="JASBWS010000026">
    <property type="protein sequence ID" value="KAJ9109995.1"/>
    <property type="molecule type" value="Genomic_DNA"/>
</dbReference>
<gene>
    <name evidence="1" type="ORF">QFC20_003069</name>
</gene>
<organism evidence="1 2">
    <name type="scientific">Naganishia adeliensis</name>
    <dbReference type="NCBI Taxonomy" id="92952"/>
    <lineage>
        <taxon>Eukaryota</taxon>
        <taxon>Fungi</taxon>
        <taxon>Dikarya</taxon>
        <taxon>Basidiomycota</taxon>
        <taxon>Agaricomycotina</taxon>
        <taxon>Tremellomycetes</taxon>
        <taxon>Filobasidiales</taxon>
        <taxon>Filobasidiaceae</taxon>
        <taxon>Naganishia</taxon>
    </lineage>
</organism>
<reference evidence="1" key="1">
    <citation type="submission" date="2023-04" db="EMBL/GenBank/DDBJ databases">
        <title>Draft Genome sequencing of Naganishia species isolated from polar environments using Oxford Nanopore Technology.</title>
        <authorList>
            <person name="Leo P."/>
            <person name="Venkateswaran K."/>
        </authorList>
    </citation>
    <scope>NUCLEOTIDE SEQUENCE</scope>
    <source>
        <strain evidence="1">MNA-CCFEE 5262</strain>
    </source>
</reference>
<evidence type="ECO:0000313" key="1">
    <source>
        <dbReference type="EMBL" id="KAJ9109995.1"/>
    </source>
</evidence>
<keyword evidence="2" id="KW-1185">Reference proteome</keyword>
<protein>
    <submittedName>
        <fullName evidence="1">Uncharacterized protein</fullName>
    </submittedName>
</protein>
<evidence type="ECO:0000313" key="2">
    <source>
        <dbReference type="Proteomes" id="UP001230649"/>
    </source>
</evidence>
<accession>A0ACC2WFS4</accession>